<keyword evidence="2 8" id="KW-0645">Protease</keyword>
<comment type="caution">
    <text evidence="9">The sequence shown here is derived from an EMBL/GenBank/DDBJ whole genome shotgun (WGS) entry which is preliminary data.</text>
</comment>
<accession>A0ABW1IL93</accession>
<keyword evidence="4 8" id="KW-0378">Hydrolase</keyword>
<evidence type="ECO:0000256" key="4">
    <source>
        <dbReference type="ARBA" id="ARBA00022801"/>
    </source>
</evidence>
<dbReference type="InterPro" id="IPR003738">
    <property type="entry name" value="SRAP"/>
</dbReference>
<keyword evidence="10" id="KW-1185">Reference proteome</keyword>
<dbReference type="InterPro" id="IPR036590">
    <property type="entry name" value="SRAP-like"/>
</dbReference>
<evidence type="ECO:0000256" key="7">
    <source>
        <dbReference type="ARBA" id="ARBA00023239"/>
    </source>
</evidence>
<comment type="similarity">
    <text evidence="1 8">Belongs to the SOS response-associated peptidase family.</text>
</comment>
<reference evidence="10" key="1">
    <citation type="journal article" date="2019" name="Int. J. Syst. Evol. Microbiol.">
        <title>The Global Catalogue of Microorganisms (GCM) 10K type strain sequencing project: providing services to taxonomists for standard genome sequencing and annotation.</title>
        <authorList>
            <consortium name="The Broad Institute Genomics Platform"/>
            <consortium name="The Broad Institute Genome Sequencing Center for Infectious Disease"/>
            <person name="Wu L."/>
            <person name="Ma J."/>
        </authorList>
    </citation>
    <scope>NUCLEOTIDE SEQUENCE [LARGE SCALE GENOMIC DNA]</scope>
    <source>
        <strain evidence="10">CCM 8749</strain>
    </source>
</reference>
<keyword evidence="5" id="KW-0190">Covalent protein-DNA linkage</keyword>
<dbReference type="Gene3D" id="3.90.1680.10">
    <property type="entry name" value="SOS response associated peptidase-like"/>
    <property type="match status" value="1"/>
</dbReference>
<evidence type="ECO:0000256" key="3">
    <source>
        <dbReference type="ARBA" id="ARBA00022763"/>
    </source>
</evidence>
<evidence type="ECO:0000256" key="2">
    <source>
        <dbReference type="ARBA" id="ARBA00022670"/>
    </source>
</evidence>
<protein>
    <recommendedName>
        <fullName evidence="8">Abasic site processing protein</fullName>
        <ecNumber evidence="8">3.4.-.-</ecNumber>
    </recommendedName>
</protein>
<keyword evidence="3" id="KW-0227">DNA damage</keyword>
<evidence type="ECO:0000256" key="5">
    <source>
        <dbReference type="ARBA" id="ARBA00023124"/>
    </source>
</evidence>
<dbReference type="EC" id="3.4.-.-" evidence="8"/>
<evidence type="ECO:0000256" key="1">
    <source>
        <dbReference type="ARBA" id="ARBA00008136"/>
    </source>
</evidence>
<keyword evidence="7" id="KW-0456">Lyase</keyword>
<gene>
    <name evidence="9" type="ORF">ACFPXP_05045</name>
</gene>
<dbReference type="Pfam" id="PF02586">
    <property type="entry name" value="SRAP"/>
    <property type="match status" value="1"/>
</dbReference>
<dbReference type="RefSeq" id="WP_379892999.1">
    <property type="nucleotide sequence ID" value="NZ_CBCSCT010000013.1"/>
</dbReference>
<organism evidence="9 10">
    <name type="scientific">Marinicrinis lubricantis</name>
    <dbReference type="NCBI Taxonomy" id="2086470"/>
    <lineage>
        <taxon>Bacteria</taxon>
        <taxon>Bacillati</taxon>
        <taxon>Bacillota</taxon>
        <taxon>Bacilli</taxon>
        <taxon>Bacillales</taxon>
        <taxon>Paenibacillaceae</taxon>
    </lineage>
</organism>
<dbReference type="Proteomes" id="UP001596250">
    <property type="component" value="Unassembled WGS sequence"/>
</dbReference>
<evidence type="ECO:0000313" key="9">
    <source>
        <dbReference type="EMBL" id="MFC5985795.1"/>
    </source>
</evidence>
<evidence type="ECO:0000313" key="10">
    <source>
        <dbReference type="Proteomes" id="UP001596250"/>
    </source>
</evidence>
<dbReference type="PANTHER" id="PTHR13604:SF0">
    <property type="entry name" value="ABASIC SITE PROCESSING PROTEIN HMCES"/>
    <property type="match status" value="1"/>
</dbReference>
<keyword evidence="6" id="KW-0238">DNA-binding</keyword>
<evidence type="ECO:0000256" key="6">
    <source>
        <dbReference type="ARBA" id="ARBA00023125"/>
    </source>
</evidence>
<dbReference type="PANTHER" id="PTHR13604">
    <property type="entry name" value="DC12-RELATED"/>
    <property type="match status" value="1"/>
</dbReference>
<name>A0ABW1IL93_9BACL</name>
<dbReference type="SUPFAM" id="SSF143081">
    <property type="entry name" value="BB1717-like"/>
    <property type="match status" value="1"/>
</dbReference>
<dbReference type="EMBL" id="JBHSQV010000032">
    <property type="protein sequence ID" value="MFC5985795.1"/>
    <property type="molecule type" value="Genomic_DNA"/>
</dbReference>
<proteinExistence type="inferred from homology"/>
<sequence>MCERFSLNAELDEITQLFRVDSIALSYKHRYNISPTTTIPAVISHEHGRQLEEFRWGLVPYWARDSINADCHEIQHKPIFERILRKQRCLIPCSGLFGWREEGKVKQPMRIVLKGKKVFGMAGIYDVWRTAGGEIVRTCTILTTPASYEVSEYIERVPVVLENEGVDVWLDRTITNKQALRPIFGALQQAEFEIYPVSSVVTNTNYDGPDCIERVSPQFALLKE</sequence>
<evidence type="ECO:0000256" key="8">
    <source>
        <dbReference type="RuleBase" id="RU364100"/>
    </source>
</evidence>